<protein>
    <submittedName>
        <fullName evidence="1">Uncharacterized protein</fullName>
    </submittedName>
</protein>
<proteinExistence type="predicted"/>
<keyword evidence="2" id="KW-1185">Reference proteome</keyword>
<gene>
    <name evidence="1" type="ORF">GCM10010310_43880</name>
</gene>
<sequence>MLLPIPNWLAGQREGTGSGRVACGSPGVSQLTGFNKHGKWGINPNWAPMGCGWGRLRVSGGEGWEAGKGRGRRRGSE</sequence>
<organism evidence="1 2">
    <name type="scientific">Streptomyces violaceolatus</name>
    <dbReference type="NCBI Taxonomy" id="67378"/>
    <lineage>
        <taxon>Bacteria</taxon>
        <taxon>Bacillati</taxon>
        <taxon>Actinomycetota</taxon>
        <taxon>Actinomycetes</taxon>
        <taxon>Kitasatosporales</taxon>
        <taxon>Streptomycetaceae</taxon>
        <taxon>Streptomyces</taxon>
        <taxon>Streptomyces violaceoruber group</taxon>
    </lineage>
</organism>
<accession>A0ABN3SYL5</accession>
<reference evidence="1 2" key="1">
    <citation type="journal article" date="2019" name="Int. J. Syst. Evol. Microbiol.">
        <title>The Global Catalogue of Microorganisms (GCM) 10K type strain sequencing project: providing services to taxonomists for standard genome sequencing and annotation.</title>
        <authorList>
            <consortium name="The Broad Institute Genomics Platform"/>
            <consortium name="The Broad Institute Genome Sequencing Center for Infectious Disease"/>
            <person name="Wu L."/>
            <person name="Ma J."/>
        </authorList>
    </citation>
    <scope>NUCLEOTIDE SEQUENCE [LARGE SCALE GENOMIC DNA]</scope>
    <source>
        <strain evidence="1 2">JCM 4531</strain>
    </source>
</reference>
<evidence type="ECO:0000313" key="2">
    <source>
        <dbReference type="Proteomes" id="UP001499989"/>
    </source>
</evidence>
<evidence type="ECO:0000313" key="1">
    <source>
        <dbReference type="EMBL" id="GAA2688853.1"/>
    </source>
</evidence>
<dbReference type="Proteomes" id="UP001499989">
    <property type="component" value="Unassembled WGS sequence"/>
</dbReference>
<comment type="caution">
    <text evidence="1">The sequence shown here is derived from an EMBL/GenBank/DDBJ whole genome shotgun (WGS) entry which is preliminary data.</text>
</comment>
<dbReference type="EMBL" id="BAAASK010000013">
    <property type="protein sequence ID" value="GAA2688853.1"/>
    <property type="molecule type" value="Genomic_DNA"/>
</dbReference>
<name>A0ABN3SYL5_9ACTN</name>